<evidence type="ECO:0000313" key="4">
    <source>
        <dbReference type="EMBL" id="ART99393.1"/>
    </source>
</evidence>
<dbReference type="GO" id="GO:0006355">
    <property type="term" value="P:regulation of DNA-templated transcription"/>
    <property type="evidence" value="ECO:0007669"/>
    <property type="project" value="InterPro"/>
</dbReference>
<dbReference type="InterPro" id="IPR026741">
    <property type="entry name" value="SNO"/>
</dbReference>
<dbReference type="InterPro" id="IPR026937">
    <property type="entry name" value="SBNO_Helicase_C_dom"/>
</dbReference>
<feature type="domain" description="Strawberry notch helicase C" evidence="2">
    <location>
        <begin position="906"/>
        <end position="1159"/>
    </location>
</feature>
<dbReference type="Proteomes" id="UP000195273">
    <property type="component" value="Chromosome"/>
</dbReference>
<name>A0A1Y0E709_9RHOB</name>
<dbReference type="Pfam" id="PF13871">
    <property type="entry name" value="Helicase_C_4"/>
    <property type="match status" value="1"/>
</dbReference>
<keyword evidence="5" id="KW-1185">Reference proteome</keyword>
<evidence type="ECO:0000256" key="1">
    <source>
        <dbReference type="ARBA" id="ARBA00006992"/>
    </source>
</evidence>
<sequence length="1443" mass="155669">MMDQIKTGKLTTGHISQAMTAAFGGTDASGAWDWRLSFDLMQAAGLQAVLRAMERAHDPQAVHALIQRIGGSLPTETRRSERQMQLQQFSTAMEWGWVVVQAAAVCCDDVVLEPSAGVGCLAALTQASRGTTPAMQPRLILNELDPTRRAILRMLTDISALPHDAEFIDDLLARDVKPSVVVMNPPFASSLSRSEDASIAMRHLLSAAKRLERGGRLVAIVPPAVSAERGGALWDRFCQEVTPLVRLVLPLDAFTKMGTNVQTHLLVAERPMDASVQRPTRAHHVPVKTSAEAIQVLRDLLPARQPVAQGVSAGKQTADKAANAAKTIALRPTSLVGATQGTAAGAGGARMLLPGRRTATQHAQSTTALVSLDVTVFDVPRTNEALSDVYARYAPQRLCVAGASGHPTPLVESLAMASVAPPCPLSDLIDLKLPQRVITEGLLSDAQLETLLMAQSAFAQDLPGKFKRDERDQLIRADDDPAAQPFRKGYFLGDGTGCGKGRQVAGLIMAGWGAQRRKALWVSRSKTLIEDARRDWTDLGGAPTDIHALSKWSADEPVKLAEGILFVTYSTLRATSQKGKTRLEQILAWLGDDYDGLIAFDEAHAMQNAGGSITARGAGAPSQQGLAGLRLQNALPRACVLYVSATGATEVANLAYAGRLGLWGMGQGYPFASRESFVTEMEAGGVAAMEMVARDLKALGLYTARALSFEGVEYDILEHALSADQITAYDAWARAFKTIHANLHKALEATGVTKSDGDAAQAGSGTAKAAALSAFESTKQRFFGHLLQGMKARTIIAAIEADIAAGWAPVVQIVSTGEALLNRRIESLAPDEELVEAALTPKEYVVGYLLNAFPVMQMQLIEQEDGSVLAQPLRDANGAPVISREAEALRDRMIEDLMLLAPVPSALDQLVWSLGPERVAEVTGRSQRPIRQADGRLKVERRAASANSSEAAAFMAGDKDVLIFSDAGGTGRSYQAAITAKNQKRRRHYLMEPGWRADNAIQGLGRTHRSAQVSAPFFRVCTTDVHGEKRFTSTIARRLDTLGALTKGQRETASQGMFRAEDNLESAIARGCLRALYRDIVFGRDAAMGLETFEDWTGLRLTNQDGQLLEELPPIQRFLNRILALPIAMQNAIFADFMGRIATATERALAAGTLDVGLEQLRGDKITAGEPQRLCTDEATGAVTSLVPLYVETRLTYRSSAEILEDFEGYDPMENASSGKVALIAPSARHTFDEAGDFGLERRVVRPSGTSWIEEAQFKRSQWEPVARARFIALWDAEVAGLPGRDLRELYLLTGLILPIWKSIPGQTSRIYRAKCDDGTSYLGRALDAQEAGVLRGRYMSVDAADPVSIFMAVTEGQKAVELCNGLTLSERRVAGHKRLEITGADRATLDWLRALGCFTEIHQYSLRVFIPHGNRAASLTVIGALVARAGAADQSAAPLRGL</sequence>
<dbReference type="InterPro" id="IPR029063">
    <property type="entry name" value="SAM-dependent_MTases_sf"/>
</dbReference>
<dbReference type="Pfam" id="PF13872">
    <property type="entry name" value="AAA_34"/>
    <property type="match status" value="1"/>
</dbReference>
<comment type="similarity">
    <text evidence="1">Belongs to the SBNO family.</text>
</comment>
<gene>
    <name evidence="4" type="ORF">LOKVESSMR4R_00045</name>
</gene>
<dbReference type="InterPro" id="IPR027417">
    <property type="entry name" value="P-loop_NTPase"/>
</dbReference>
<accession>A0A1Y0E709</accession>
<evidence type="ECO:0000313" key="5">
    <source>
        <dbReference type="Proteomes" id="UP000195273"/>
    </source>
</evidence>
<dbReference type="Gene3D" id="3.40.50.300">
    <property type="entry name" value="P-loop containing nucleotide triphosphate hydrolases"/>
    <property type="match status" value="1"/>
</dbReference>
<dbReference type="GO" id="GO:0016787">
    <property type="term" value="F:hydrolase activity"/>
    <property type="evidence" value="ECO:0007669"/>
    <property type="project" value="UniProtKB-KW"/>
</dbReference>
<dbReference type="KEGG" id="lvs:LOKVESSMR4R_00045"/>
<evidence type="ECO:0000259" key="3">
    <source>
        <dbReference type="Pfam" id="PF13872"/>
    </source>
</evidence>
<dbReference type="EMBL" id="CP021431">
    <property type="protein sequence ID" value="ART99393.1"/>
    <property type="molecule type" value="Genomic_DNA"/>
</dbReference>
<dbReference type="SUPFAM" id="SSF53335">
    <property type="entry name" value="S-adenosyl-L-methionine-dependent methyltransferases"/>
    <property type="match status" value="1"/>
</dbReference>
<dbReference type="InterPro" id="IPR039187">
    <property type="entry name" value="SNO_AAA"/>
</dbReference>
<keyword evidence="4" id="KW-0378">Hydrolase</keyword>
<dbReference type="Gene3D" id="3.40.50.150">
    <property type="entry name" value="Vaccinia Virus protein VP39"/>
    <property type="match status" value="1"/>
</dbReference>
<protein>
    <submittedName>
        <fullName evidence="4">P-loop containing NTP hydrolase pore-1</fullName>
    </submittedName>
</protein>
<proteinExistence type="inferred from homology"/>
<feature type="domain" description="Strawberry notch AAA" evidence="3">
    <location>
        <begin position="406"/>
        <end position="731"/>
    </location>
</feature>
<evidence type="ECO:0000259" key="2">
    <source>
        <dbReference type="Pfam" id="PF13871"/>
    </source>
</evidence>
<organism evidence="4 5">
    <name type="scientific">Yoonia vestfoldensis</name>
    <dbReference type="NCBI Taxonomy" id="245188"/>
    <lineage>
        <taxon>Bacteria</taxon>
        <taxon>Pseudomonadati</taxon>
        <taxon>Pseudomonadota</taxon>
        <taxon>Alphaproteobacteria</taxon>
        <taxon>Rhodobacterales</taxon>
        <taxon>Paracoccaceae</taxon>
        <taxon>Yoonia</taxon>
    </lineage>
</organism>
<dbReference type="PANTHER" id="PTHR12706">
    <property type="entry name" value="STRAWBERRY NOTCH-RELATED"/>
    <property type="match status" value="1"/>
</dbReference>
<dbReference type="SUPFAM" id="SSF52540">
    <property type="entry name" value="P-loop containing nucleoside triphosphate hydrolases"/>
    <property type="match status" value="1"/>
</dbReference>
<reference evidence="4 5" key="1">
    <citation type="submission" date="2017-05" db="EMBL/GenBank/DDBJ databases">
        <title>Genome Sequence of Loktanella vestfoldensis Strain SMR4r Isolated from a Culture of the Diatom Skeletonema marinoi.</title>
        <authorList>
            <person name="Topel M."/>
            <person name="Pinder M.I.M."/>
            <person name="Johansson O.N."/>
            <person name="Kourtchenko O."/>
            <person name="Godhe A."/>
            <person name="Clarke A.K."/>
        </authorList>
    </citation>
    <scope>NUCLEOTIDE SEQUENCE [LARGE SCALE GENOMIC DNA]</scope>
    <source>
        <strain evidence="4 5">SMR4r</strain>
    </source>
</reference>
<dbReference type="RefSeq" id="WP_237331861.1">
    <property type="nucleotide sequence ID" value="NZ_CP021431.1"/>
</dbReference>
<dbReference type="PANTHER" id="PTHR12706:SF30">
    <property type="entry name" value="PROTEIN STRAWBERRY NOTCH-RELATED"/>
    <property type="match status" value="1"/>
</dbReference>